<dbReference type="InterPro" id="IPR021790">
    <property type="entry name" value="PTBP1-like_RRM2"/>
</dbReference>
<feature type="domain" description="RRM" evidence="6">
    <location>
        <begin position="244"/>
        <end position="316"/>
    </location>
</feature>
<keyword evidence="8" id="KW-1185">Reference proteome</keyword>
<proteinExistence type="predicted"/>
<feature type="transmembrane region" description="Helical" evidence="5">
    <location>
        <begin position="673"/>
        <end position="695"/>
    </location>
</feature>
<dbReference type="EMBL" id="JAPMOS010000013">
    <property type="protein sequence ID" value="KAJ4460339.1"/>
    <property type="molecule type" value="Genomic_DNA"/>
</dbReference>
<feature type="compositionally biased region" description="Basic and acidic residues" evidence="4">
    <location>
        <begin position="440"/>
        <end position="454"/>
    </location>
</feature>
<keyword evidence="2 3" id="KW-0694">RNA-binding</keyword>
<dbReference type="Gene3D" id="3.30.70.330">
    <property type="match status" value="4"/>
</dbReference>
<feature type="region of interest" description="Disordered" evidence="4">
    <location>
        <begin position="972"/>
        <end position="1002"/>
    </location>
</feature>
<keyword evidence="5" id="KW-0472">Membrane</keyword>
<evidence type="ECO:0000313" key="7">
    <source>
        <dbReference type="EMBL" id="KAJ4460339.1"/>
    </source>
</evidence>
<dbReference type="SMART" id="SM00360">
    <property type="entry name" value="RRM"/>
    <property type="match status" value="4"/>
</dbReference>
<dbReference type="InterPro" id="IPR035979">
    <property type="entry name" value="RBD_domain_sf"/>
</dbReference>
<dbReference type="InterPro" id="IPR000504">
    <property type="entry name" value="RRM_dom"/>
</dbReference>
<feature type="transmembrane region" description="Helical" evidence="5">
    <location>
        <begin position="791"/>
        <end position="815"/>
    </location>
</feature>
<organism evidence="7 8">
    <name type="scientific">Paratrimastix pyriformis</name>
    <dbReference type="NCBI Taxonomy" id="342808"/>
    <lineage>
        <taxon>Eukaryota</taxon>
        <taxon>Metamonada</taxon>
        <taxon>Preaxostyla</taxon>
        <taxon>Paratrimastigidae</taxon>
        <taxon>Paratrimastix</taxon>
    </lineage>
</organism>
<evidence type="ECO:0000259" key="6">
    <source>
        <dbReference type="PROSITE" id="PS50102"/>
    </source>
</evidence>
<feature type="region of interest" description="Disordered" evidence="4">
    <location>
        <begin position="440"/>
        <end position="459"/>
    </location>
</feature>
<evidence type="ECO:0000256" key="5">
    <source>
        <dbReference type="SAM" id="Phobius"/>
    </source>
</evidence>
<dbReference type="SUPFAM" id="SSF54928">
    <property type="entry name" value="RNA-binding domain, RBD"/>
    <property type="match status" value="4"/>
</dbReference>
<keyword evidence="5" id="KW-1133">Transmembrane helix</keyword>
<evidence type="ECO:0000313" key="8">
    <source>
        <dbReference type="Proteomes" id="UP001141327"/>
    </source>
</evidence>
<feature type="transmembrane region" description="Helical" evidence="5">
    <location>
        <begin position="604"/>
        <end position="629"/>
    </location>
</feature>
<keyword evidence="1" id="KW-0677">Repeat</keyword>
<gene>
    <name evidence="7" type="ORF">PAPYR_3350</name>
</gene>
<feature type="domain" description="RRM" evidence="6">
    <location>
        <begin position="21"/>
        <end position="100"/>
    </location>
</feature>
<feature type="transmembrane region" description="Helical" evidence="5">
    <location>
        <begin position="510"/>
        <end position="533"/>
    </location>
</feature>
<sequence>MQPEPAPTVPTEPTAPQVPSRVLHLRNVTTDISQNDILTLAVPFGTVQHVVLLRAKNQCLLQFQDVASATAMLQYYSQGGRGAPQVPIRGHNIYLQYSAHQELNSAHVGHDSSNQPANRILLISIQNPLYPITVDVLTQVFGPYDPALEKIVIFQKSAGLQALIQFSNIQCATTAKSQLDGKNIYSNCCTLQIQYAKLDHLTVHANTDKTRDFTNPTLPTVPRTPAFQVPQMGMPQGEYGNDKCVLLANGLTERVIPDHLFNIFSGYGNIIRIRILHNKPMALIQFGDNMQANTALTHLKDLRLFGSPIILSYSHFSSISISPNSQSDDGKTKDYQSSPLNRFLRQNPRLMRHMSGPTNTLHVSNMAATITQEAIQAHLSQNAPVVGIRVFEAQGHHQALCQYATVEQATDSLALLHASTLEGSSLPLSRKKNQFPELVLQHDGKGRDRGKDGPETPGDFWRKRGRQRRLISCPRRSHCAVLILISSILGCLLLGFGVVFIIALAPISGFWPVFSMGLVVFLGCYQVWIFFPFLCDTTCRHYRPLFFFSHVPVIAILLSLGVILLAIPSAYRAAVEQEIVHLSSSPTISFTISDPSLALEIVRLVFGALFLLLGLLDLGPLVLCPSIVAPPASAQGLPRGLFWNLSLGSLPVFMCGALFTALGSLFLASTPHIILPLVLLFLGLALMALSLVTCFCRLPCCLVATALLQLVVGLLFLGTGIAFGILPHLLIPAIGAGCGPLLCLDLMGVFLGDTELDSLLAARAADEAGLLLENVTARTDLFLQAHAPATLGAAIIGFFVCGCLFVTTLFTAHAVKLERRRTLHSRHVTAVFNKLHLSAETRHSGLPLPLPPIPPLPPLGTGPVSGPPSEALLESAALTPFPHRLGPGLNAPDSPTALPPASTPAPVAIPTRLSVPRTAARGCRVGSPPALPTISVGGLAGPPSPALALPHPLDTPFAAWRPFAGCPQAALPGTNPDSAGSRSPAFEWPGKDPGSSTTTPTPKMAAHHFALPQNLRIDEHQTFSLYFAFMFIVGLRYNSRQDFKEQRK</sequence>
<dbReference type="PROSITE" id="PS50102">
    <property type="entry name" value="RRM"/>
    <property type="match status" value="2"/>
</dbReference>
<name>A0ABQ8USK8_9EUKA</name>
<feature type="transmembrane region" description="Helical" evidence="5">
    <location>
        <begin position="479"/>
        <end position="504"/>
    </location>
</feature>
<feature type="transmembrane region" description="Helical" evidence="5">
    <location>
        <begin position="641"/>
        <end position="667"/>
    </location>
</feature>
<accession>A0ABQ8USK8</accession>
<evidence type="ECO:0000256" key="4">
    <source>
        <dbReference type="SAM" id="MobiDB-lite"/>
    </source>
</evidence>
<dbReference type="InterPro" id="IPR012677">
    <property type="entry name" value="Nucleotide-bd_a/b_plait_sf"/>
</dbReference>
<feature type="transmembrane region" description="Helical" evidence="5">
    <location>
        <begin position="545"/>
        <end position="567"/>
    </location>
</feature>
<evidence type="ECO:0000256" key="3">
    <source>
        <dbReference type="PROSITE-ProRule" id="PRU00176"/>
    </source>
</evidence>
<reference evidence="7" key="1">
    <citation type="journal article" date="2022" name="bioRxiv">
        <title>Genomics of Preaxostyla Flagellates Illuminates Evolutionary Transitions and the Path Towards Mitochondrial Loss.</title>
        <authorList>
            <person name="Novak L.V.F."/>
            <person name="Treitli S.C."/>
            <person name="Pyrih J."/>
            <person name="Halakuc P."/>
            <person name="Pipaliya S.V."/>
            <person name="Vacek V."/>
            <person name="Brzon O."/>
            <person name="Soukal P."/>
            <person name="Eme L."/>
            <person name="Dacks J.B."/>
            <person name="Karnkowska A."/>
            <person name="Elias M."/>
            <person name="Hampl V."/>
        </authorList>
    </citation>
    <scope>NUCLEOTIDE SEQUENCE</scope>
    <source>
        <strain evidence="7">RCP-MX</strain>
    </source>
</reference>
<feature type="transmembrane region" description="Helical" evidence="5">
    <location>
        <begin position="702"/>
        <end position="723"/>
    </location>
</feature>
<dbReference type="PANTHER" id="PTHR15592">
    <property type="entry name" value="MATRIN 3/NUCLEAR PROTEIN 220-RELATED"/>
    <property type="match status" value="1"/>
</dbReference>
<dbReference type="Pfam" id="PF13893">
    <property type="entry name" value="RRM_5"/>
    <property type="match status" value="1"/>
</dbReference>
<dbReference type="CDD" id="cd12422">
    <property type="entry name" value="RRM2_PTBP1_hnRNPL_like"/>
    <property type="match status" value="1"/>
</dbReference>
<dbReference type="Pfam" id="PF11835">
    <property type="entry name" value="RRM_8"/>
    <property type="match status" value="1"/>
</dbReference>
<dbReference type="Proteomes" id="UP001141327">
    <property type="component" value="Unassembled WGS sequence"/>
</dbReference>
<evidence type="ECO:0000256" key="2">
    <source>
        <dbReference type="ARBA" id="ARBA00022884"/>
    </source>
</evidence>
<evidence type="ECO:0000256" key="1">
    <source>
        <dbReference type="ARBA" id="ARBA00022737"/>
    </source>
</evidence>
<keyword evidence="5" id="KW-0812">Transmembrane</keyword>
<feature type="transmembrane region" description="Helical" evidence="5">
    <location>
        <begin position="729"/>
        <end position="751"/>
    </location>
</feature>
<comment type="caution">
    <text evidence="7">The sequence shown here is derived from an EMBL/GenBank/DDBJ whole genome shotgun (WGS) entry which is preliminary data.</text>
</comment>
<protein>
    <submittedName>
        <fullName evidence="7">Polypyrimidine tract-binding protein 3</fullName>
    </submittedName>
</protein>